<evidence type="ECO:0000256" key="4">
    <source>
        <dbReference type="RuleBase" id="RU000656"/>
    </source>
</evidence>
<evidence type="ECO:0000256" key="2">
    <source>
        <dbReference type="ARBA" id="ARBA00010022"/>
    </source>
</evidence>
<dbReference type="GO" id="GO:0005576">
    <property type="term" value="C:extracellular region"/>
    <property type="evidence" value="ECO:0007669"/>
    <property type="project" value="UniProtKB-SubCell"/>
</dbReference>
<dbReference type="AlphaFoldDB" id="R7TJJ4"/>
<dbReference type="Proteomes" id="UP000014760">
    <property type="component" value="Unassembled WGS sequence"/>
</dbReference>
<evidence type="ECO:0000313" key="6">
    <source>
        <dbReference type="EMBL" id="ELT93672.1"/>
    </source>
</evidence>
<reference evidence="6 8" key="2">
    <citation type="journal article" date="2013" name="Nature">
        <title>Insights into bilaterian evolution from three spiralian genomes.</title>
        <authorList>
            <person name="Simakov O."/>
            <person name="Marletaz F."/>
            <person name="Cho S.J."/>
            <person name="Edsinger-Gonzales E."/>
            <person name="Havlak P."/>
            <person name="Hellsten U."/>
            <person name="Kuo D.H."/>
            <person name="Larsson T."/>
            <person name="Lv J."/>
            <person name="Arendt D."/>
            <person name="Savage R."/>
            <person name="Osoegawa K."/>
            <person name="de Jong P."/>
            <person name="Grimwood J."/>
            <person name="Chapman J.A."/>
            <person name="Shapiro H."/>
            <person name="Aerts A."/>
            <person name="Otillar R.P."/>
            <person name="Terry A.Y."/>
            <person name="Boore J.L."/>
            <person name="Grigoriev I.V."/>
            <person name="Lindberg D.R."/>
            <person name="Seaver E.C."/>
            <person name="Weisblat D.A."/>
            <person name="Putnam N.H."/>
            <person name="Rokhsar D.S."/>
        </authorList>
    </citation>
    <scope>NUCLEOTIDE SEQUENCE</scope>
    <source>
        <strain evidence="6 8">I ESC-2004</strain>
    </source>
</reference>
<evidence type="ECO:0000256" key="3">
    <source>
        <dbReference type="ARBA" id="ARBA00022525"/>
    </source>
</evidence>
<comment type="subcellular location">
    <subcellularLocation>
        <location evidence="1">Secreted</location>
    </subcellularLocation>
</comment>
<dbReference type="EnsemblMetazoa" id="CapteT122119">
    <property type="protein sequence ID" value="CapteP122119"/>
    <property type="gene ID" value="CapteG122119"/>
</dbReference>
<dbReference type="SMART" id="SM00309">
    <property type="entry name" value="PAH"/>
    <property type="match status" value="1"/>
</dbReference>
<evidence type="ECO:0000256" key="5">
    <source>
        <dbReference type="SAM" id="SignalP"/>
    </source>
</evidence>
<accession>R7TJJ4</accession>
<dbReference type="InterPro" id="IPR001955">
    <property type="entry name" value="Pancreatic_hormone-like"/>
</dbReference>
<protein>
    <recommendedName>
        <fullName evidence="9">Neuropeptide F</fullName>
    </recommendedName>
</protein>
<reference evidence="7" key="3">
    <citation type="submission" date="2015-06" db="UniProtKB">
        <authorList>
            <consortium name="EnsemblMetazoa"/>
        </authorList>
    </citation>
    <scope>IDENTIFICATION</scope>
</reference>
<organism evidence="6">
    <name type="scientific">Capitella teleta</name>
    <name type="common">Polychaete worm</name>
    <dbReference type="NCBI Taxonomy" id="283909"/>
    <lineage>
        <taxon>Eukaryota</taxon>
        <taxon>Metazoa</taxon>
        <taxon>Spiralia</taxon>
        <taxon>Lophotrochozoa</taxon>
        <taxon>Annelida</taxon>
        <taxon>Polychaeta</taxon>
        <taxon>Sedentaria</taxon>
        <taxon>Scolecida</taxon>
        <taxon>Capitellidae</taxon>
        <taxon>Capitella</taxon>
    </lineage>
</organism>
<keyword evidence="8" id="KW-1185">Reference proteome</keyword>
<feature type="signal peptide" evidence="5">
    <location>
        <begin position="1"/>
        <end position="17"/>
    </location>
</feature>
<feature type="chain" id="PRO_5010979140" description="Neuropeptide F" evidence="5">
    <location>
        <begin position="18"/>
        <end position="59"/>
    </location>
</feature>
<reference evidence="8" key="1">
    <citation type="submission" date="2012-12" db="EMBL/GenBank/DDBJ databases">
        <authorList>
            <person name="Hellsten U."/>
            <person name="Grimwood J."/>
            <person name="Chapman J.A."/>
            <person name="Shapiro H."/>
            <person name="Aerts A."/>
            <person name="Otillar R.P."/>
            <person name="Terry A.Y."/>
            <person name="Boore J.L."/>
            <person name="Simakov O."/>
            <person name="Marletaz F."/>
            <person name="Cho S.-J."/>
            <person name="Edsinger-Gonzales E."/>
            <person name="Havlak P."/>
            <person name="Kuo D.-H."/>
            <person name="Larsson T."/>
            <person name="Lv J."/>
            <person name="Arendt D."/>
            <person name="Savage R."/>
            <person name="Osoegawa K."/>
            <person name="de Jong P."/>
            <person name="Lindberg D.R."/>
            <person name="Seaver E.C."/>
            <person name="Weisblat D.A."/>
            <person name="Putnam N.H."/>
            <person name="Grigoriev I.V."/>
            <person name="Rokhsar D.S."/>
        </authorList>
    </citation>
    <scope>NUCLEOTIDE SEQUENCE</scope>
    <source>
        <strain evidence="8">I ESC-2004</strain>
    </source>
</reference>
<gene>
    <name evidence="6" type="ORF">CAPTEDRAFT_122119</name>
</gene>
<dbReference type="InterPro" id="IPR020392">
    <property type="entry name" value="Pancreatic_hormone-like_CS"/>
</dbReference>
<sequence length="59" mass="6892">MFVLASCLLLLLPTSCSQDMHGMPVRPKVFRNADELRMYLKALNEYFAIVGRPRYVRFL</sequence>
<keyword evidence="5" id="KW-0732">Signal</keyword>
<dbReference type="PROSITE" id="PS00265">
    <property type="entry name" value="PANCREATIC_HORMONE_1"/>
    <property type="match status" value="1"/>
</dbReference>
<evidence type="ECO:0008006" key="9">
    <source>
        <dbReference type="Google" id="ProtNLM"/>
    </source>
</evidence>
<dbReference type="EMBL" id="AMQN01012672">
    <property type="status" value="NOT_ANNOTATED_CDS"/>
    <property type="molecule type" value="Genomic_DNA"/>
</dbReference>
<keyword evidence="3" id="KW-0964">Secreted</keyword>
<name>R7TJJ4_CAPTE</name>
<evidence type="ECO:0000313" key="8">
    <source>
        <dbReference type="Proteomes" id="UP000014760"/>
    </source>
</evidence>
<dbReference type="PROSITE" id="PS50276">
    <property type="entry name" value="PANCREATIC_HORMONE_2"/>
    <property type="match status" value="1"/>
</dbReference>
<dbReference type="EMBL" id="KB309672">
    <property type="protein sequence ID" value="ELT93672.1"/>
    <property type="molecule type" value="Genomic_DNA"/>
</dbReference>
<proteinExistence type="inferred from homology"/>
<dbReference type="HOGENOM" id="CLU_2963009_0_0_1"/>
<dbReference type="CDD" id="cd00126">
    <property type="entry name" value="PAH"/>
    <property type="match status" value="1"/>
</dbReference>
<dbReference type="GO" id="GO:0005179">
    <property type="term" value="F:hormone activity"/>
    <property type="evidence" value="ECO:0007669"/>
    <property type="project" value="InterPro"/>
</dbReference>
<dbReference type="OrthoDB" id="9972427at2759"/>
<evidence type="ECO:0000313" key="7">
    <source>
        <dbReference type="EnsemblMetazoa" id="CapteP122119"/>
    </source>
</evidence>
<dbReference type="Pfam" id="PF00159">
    <property type="entry name" value="Hormone_3"/>
    <property type="match status" value="1"/>
</dbReference>
<comment type="similarity">
    <text evidence="2 4">Belongs to the NPY family.</text>
</comment>
<evidence type="ECO:0000256" key="1">
    <source>
        <dbReference type="ARBA" id="ARBA00004613"/>
    </source>
</evidence>